<name>A0AC35UBM9_9BILA</name>
<proteinExistence type="predicted"/>
<protein>
    <submittedName>
        <fullName evidence="2">Reverse transcriptase domain-containing protein</fullName>
    </submittedName>
</protein>
<organism evidence="1 2">
    <name type="scientific">Rhabditophanes sp. KR3021</name>
    <dbReference type="NCBI Taxonomy" id="114890"/>
    <lineage>
        <taxon>Eukaryota</taxon>
        <taxon>Metazoa</taxon>
        <taxon>Ecdysozoa</taxon>
        <taxon>Nematoda</taxon>
        <taxon>Chromadorea</taxon>
        <taxon>Rhabditida</taxon>
        <taxon>Tylenchina</taxon>
        <taxon>Panagrolaimomorpha</taxon>
        <taxon>Strongyloidoidea</taxon>
        <taxon>Alloionematidae</taxon>
        <taxon>Rhabditophanes</taxon>
    </lineage>
</organism>
<evidence type="ECO:0000313" key="2">
    <source>
        <dbReference type="WBParaSite" id="RSKR_0000911050.1"/>
    </source>
</evidence>
<dbReference type="Proteomes" id="UP000095286">
    <property type="component" value="Unplaced"/>
</dbReference>
<reference evidence="2" key="1">
    <citation type="submission" date="2016-11" db="UniProtKB">
        <authorList>
            <consortium name="WormBaseParasite"/>
        </authorList>
    </citation>
    <scope>IDENTIFICATION</scope>
    <source>
        <strain evidence="2">KR3021</strain>
    </source>
</reference>
<evidence type="ECO:0000313" key="1">
    <source>
        <dbReference type="Proteomes" id="UP000095286"/>
    </source>
</evidence>
<sequence>MLKEFGEENESEILNSFFKNRMTRKLTRISPNGNVKKELEFDAINITLGKVYGKLLPNRLYGQINERFPKGQAGFCPGFSNYGNILYLSFIFQKTREYNFGITLIFVDFLKAFDSVSLKKLFQELGSLEDKGCVDMLKKLNLKTSLTSQLLTGDTSSSIIFSMLVAKVAKNLGWDEANCKYGVNGEKLAYFVYADGSAWPRQSNANSLGRKVLKVELKINYSKTNTSQL</sequence>
<dbReference type="WBParaSite" id="RSKR_0000911050.1">
    <property type="protein sequence ID" value="RSKR_0000911050.1"/>
    <property type="gene ID" value="RSKR_0000911050"/>
</dbReference>
<accession>A0AC35UBM9</accession>